<proteinExistence type="predicted"/>
<sequence length="449" mass="50068">MKIKNIFKFLIFALLAMQLGSCNDNTDAEQKFDQNPTDRLNAQKKELSDVLLTSEHGWKAVYFTDNTQLGGFTHLFKFSSDGKVEMASDFDGDTDAYESAYSVELGSAVSLLFTTKNRIHLLSDSDNSPTDALEGKGYKGDFQFLYYGQENGEIIFKTNRSFQELRFVKATEEDWENLAQNVIMGENVVGGEERPLFRLLETNDGTTTHQFDFIFSEAPRFASANSIETGYAVSYNMGIAYTPTGISVSPAVEVKGQKLTDFVYNDTDGSFTATGTGGVSATIKYTTKPLILTDDYKGLLDGNDFKVYGYISPFLTNAITTSTLCKELLDEINASLPATQQLTRVQLYFNDGGYNYIEYRFSGGRPTLYHNVTTSENAVDKTIVLTHDSWQTATALIPAPALLKKIDDEFTNPKGLYVKKENFKVVYSNVVWTFTSASSNFRITTYALN</sequence>
<accession>A0A6I4NHK9</accession>
<evidence type="ECO:0000256" key="1">
    <source>
        <dbReference type="SAM" id="SignalP"/>
    </source>
</evidence>
<protein>
    <submittedName>
        <fullName evidence="2">DUF4302 domain-containing protein</fullName>
    </submittedName>
</protein>
<dbReference type="RefSeq" id="WP_160373882.1">
    <property type="nucleotide sequence ID" value="NZ_WSTB01000003.1"/>
</dbReference>
<comment type="caution">
    <text evidence="2">The sequence shown here is derived from an EMBL/GenBank/DDBJ whole genome shotgun (WGS) entry which is preliminary data.</text>
</comment>
<dbReference type="EMBL" id="WSTB01000003">
    <property type="protein sequence ID" value="MWB93956.1"/>
    <property type="molecule type" value="Genomic_DNA"/>
</dbReference>
<gene>
    <name evidence="2" type="ORF">GON26_06250</name>
</gene>
<keyword evidence="1" id="KW-0732">Signal</keyword>
<dbReference type="AlphaFoldDB" id="A0A6I4NHK9"/>
<organism evidence="2 3">
    <name type="scientific">Flavobacterium hydrocarbonoxydans</name>
    <dbReference type="NCBI Taxonomy" id="2683249"/>
    <lineage>
        <taxon>Bacteria</taxon>
        <taxon>Pseudomonadati</taxon>
        <taxon>Bacteroidota</taxon>
        <taxon>Flavobacteriia</taxon>
        <taxon>Flavobacteriales</taxon>
        <taxon>Flavobacteriaceae</taxon>
        <taxon>Flavobacterium</taxon>
    </lineage>
</organism>
<feature type="chain" id="PRO_5026107759" evidence="1">
    <location>
        <begin position="24"/>
        <end position="449"/>
    </location>
</feature>
<feature type="signal peptide" evidence="1">
    <location>
        <begin position="1"/>
        <end position="23"/>
    </location>
</feature>
<evidence type="ECO:0000313" key="3">
    <source>
        <dbReference type="Proteomes" id="UP000471501"/>
    </source>
</evidence>
<keyword evidence="3" id="KW-1185">Reference proteome</keyword>
<dbReference type="Proteomes" id="UP000471501">
    <property type="component" value="Unassembled WGS sequence"/>
</dbReference>
<name>A0A6I4NHK9_9FLAO</name>
<dbReference type="InterPro" id="IPR025396">
    <property type="entry name" value="DUF4302"/>
</dbReference>
<reference evidence="2 3" key="1">
    <citation type="submission" date="2019-12" db="EMBL/GenBank/DDBJ databases">
        <authorList>
            <person name="Kim Y.S."/>
        </authorList>
    </citation>
    <scope>NUCLEOTIDE SEQUENCE [LARGE SCALE GENOMIC DNA]</scope>
    <source>
        <strain evidence="2 3">GA093</strain>
    </source>
</reference>
<evidence type="ECO:0000313" key="2">
    <source>
        <dbReference type="EMBL" id="MWB93956.1"/>
    </source>
</evidence>
<dbReference type="Pfam" id="PF14135">
    <property type="entry name" value="DUF4302"/>
    <property type="match status" value="1"/>
</dbReference>